<dbReference type="AlphaFoldDB" id="E9I200"/>
<evidence type="ECO:0000313" key="3">
    <source>
        <dbReference type="Proteomes" id="UP000000305"/>
    </source>
</evidence>
<dbReference type="HOGENOM" id="CLU_664419_0_0_1"/>
<feature type="compositionally biased region" description="Polar residues" evidence="1">
    <location>
        <begin position="176"/>
        <end position="207"/>
    </location>
</feature>
<feature type="compositionally biased region" description="Basic and acidic residues" evidence="1">
    <location>
        <begin position="256"/>
        <end position="265"/>
    </location>
</feature>
<dbReference type="KEGG" id="dpx:DAPPUDRAFT_120688"/>
<feature type="compositionally biased region" description="Polar residues" evidence="1">
    <location>
        <begin position="224"/>
        <end position="233"/>
    </location>
</feature>
<gene>
    <name evidence="2" type="ORF">DAPPUDRAFT_120688</name>
</gene>
<proteinExistence type="predicted"/>
<dbReference type="PhylomeDB" id="E9I200"/>
<dbReference type="EMBL" id="GL733937">
    <property type="protein sequence ID" value="EFX61980.1"/>
    <property type="molecule type" value="Genomic_DNA"/>
</dbReference>
<dbReference type="InParanoid" id="E9I200"/>
<evidence type="ECO:0000256" key="1">
    <source>
        <dbReference type="SAM" id="MobiDB-lite"/>
    </source>
</evidence>
<sequence>MNSIVQVVDVHSSPSTSVDIVDIEHYNSIVHVVDVHPPPTTSLETVDSEHCNSFSRPDDESLLVPCNNDLAIEKVSSKFLDKALRTREYSEISKKLRSFSGYEKLEKLDKTPPHKFWAHGRSARLEVSQIPTTSSPQTSPSQHTSSLNSSFRKSPVGSFTNRVAHFLRKRTFDGSEVSQSHTPNISERSGEQDCTVSSPNQSASISCFGSKERTGAEEEFPIGQSASLGTTDSVVAGSPGLGNESNLDRINGVDGIDARSGRAEREEESPEETIRACSDSSGDRLTVATLSGDLARAENIQKIGSYLTEVNKITPVQPLRSEIARLSSRLNHLPPLRNRSQALVQLGNIRLREAKETLRQVLALTTRPAEENSQQIGRRIRRNRGPQRRIPVQSIGFRLRITFVQPGQRRGILE</sequence>
<keyword evidence="3" id="KW-1185">Reference proteome</keyword>
<feature type="compositionally biased region" description="Low complexity" evidence="1">
    <location>
        <begin position="128"/>
        <end position="146"/>
    </location>
</feature>
<dbReference type="Proteomes" id="UP000000305">
    <property type="component" value="Unassembled WGS sequence"/>
</dbReference>
<feature type="region of interest" description="Disordered" evidence="1">
    <location>
        <begin position="173"/>
        <end position="281"/>
    </location>
</feature>
<name>E9I200_DAPPU</name>
<evidence type="ECO:0000313" key="2">
    <source>
        <dbReference type="EMBL" id="EFX61980.1"/>
    </source>
</evidence>
<reference evidence="2 3" key="1">
    <citation type="journal article" date="2011" name="Science">
        <title>The ecoresponsive genome of Daphnia pulex.</title>
        <authorList>
            <person name="Colbourne J.K."/>
            <person name="Pfrender M.E."/>
            <person name="Gilbert D."/>
            <person name="Thomas W.K."/>
            <person name="Tucker A."/>
            <person name="Oakley T.H."/>
            <person name="Tokishita S."/>
            <person name="Aerts A."/>
            <person name="Arnold G.J."/>
            <person name="Basu M.K."/>
            <person name="Bauer D.J."/>
            <person name="Caceres C.E."/>
            <person name="Carmel L."/>
            <person name="Casola C."/>
            <person name="Choi J.H."/>
            <person name="Detter J.C."/>
            <person name="Dong Q."/>
            <person name="Dusheyko S."/>
            <person name="Eads B.D."/>
            <person name="Frohlich T."/>
            <person name="Geiler-Samerotte K.A."/>
            <person name="Gerlach D."/>
            <person name="Hatcher P."/>
            <person name="Jogdeo S."/>
            <person name="Krijgsveld J."/>
            <person name="Kriventseva E.V."/>
            <person name="Kultz D."/>
            <person name="Laforsch C."/>
            <person name="Lindquist E."/>
            <person name="Lopez J."/>
            <person name="Manak J.R."/>
            <person name="Muller J."/>
            <person name="Pangilinan J."/>
            <person name="Patwardhan R.P."/>
            <person name="Pitluck S."/>
            <person name="Pritham E.J."/>
            <person name="Rechtsteiner A."/>
            <person name="Rho M."/>
            <person name="Rogozin I.B."/>
            <person name="Sakarya O."/>
            <person name="Salamov A."/>
            <person name="Schaack S."/>
            <person name="Shapiro H."/>
            <person name="Shiga Y."/>
            <person name="Skalitzky C."/>
            <person name="Smith Z."/>
            <person name="Souvorov A."/>
            <person name="Sung W."/>
            <person name="Tang Z."/>
            <person name="Tsuchiya D."/>
            <person name="Tu H."/>
            <person name="Vos H."/>
            <person name="Wang M."/>
            <person name="Wolf Y.I."/>
            <person name="Yamagata H."/>
            <person name="Yamada T."/>
            <person name="Ye Y."/>
            <person name="Shaw J.R."/>
            <person name="Andrews J."/>
            <person name="Crease T.J."/>
            <person name="Tang H."/>
            <person name="Lucas S.M."/>
            <person name="Robertson H.M."/>
            <person name="Bork P."/>
            <person name="Koonin E.V."/>
            <person name="Zdobnov E.M."/>
            <person name="Grigoriev I.V."/>
            <person name="Lynch M."/>
            <person name="Boore J.L."/>
        </authorList>
    </citation>
    <scope>NUCLEOTIDE SEQUENCE [LARGE SCALE GENOMIC DNA]</scope>
</reference>
<organism evidence="2 3">
    <name type="scientific">Daphnia pulex</name>
    <name type="common">Water flea</name>
    <dbReference type="NCBI Taxonomy" id="6669"/>
    <lineage>
        <taxon>Eukaryota</taxon>
        <taxon>Metazoa</taxon>
        <taxon>Ecdysozoa</taxon>
        <taxon>Arthropoda</taxon>
        <taxon>Crustacea</taxon>
        <taxon>Branchiopoda</taxon>
        <taxon>Diplostraca</taxon>
        <taxon>Cladocera</taxon>
        <taxon>Anomopoda</taxon>
        <taxon>Daphniidae</taxon>
        <taxon>Daphnia</taxon>
    </lineage>
</organism>
<protein>
    <submittedName>
        <fullName evidence="2">Uncharacterized protein</fullName>
    </submittedName>
</protein>
<feature type="region of interest" description="Disordered" evidence="1">
    <location>
        <begin position="127"/>
        <end position="154"/>
    </location>
</feature>
<accession>E9I200</accession>